<evidence type="ECO:0000313" key="1">
    <source>
        <dbReference type="EMBL" id="KKK88693.1"/>
    </source>
</evidence>
<name>A0A0F8Z4K6_9ZZZZ</name>
<gene>
    <name evidence="1" type="ORF">LCGC14_2740610</name>
</gene>
<proteinExistence type="predicted"/>
<dbReference type="AlphaFoldDB" id="A0A0F8Z4K6"/>
<organism evidence="1">
    <name type="scientific">marine sediment metagenome</name>
    <dbReference type="NCBI Taxonomy" id="412755"/>
    <lineage>
        <taxon>unclassified sequences</taxon>
        <taxon>metagenomes</taxon>
        <taxon>ecological metagenomes</taxon>
    </lineage>
</organism>
<accession>A0A0F8Z4K6</accession>
<comment type="caution">
    <text evidence="1">The sequence shown here is derived from an EMBL/GenBank/DDBJ whole genome shotgun (WGS) entry which is preliminary data.</text>
</comment>
<reference evidence="1" key="1">
    <citation type="journal article" date="2015" name="Nature">
        <title>Complex archaea that bridge the gap between prokaryotes and eukaryotes.</title>
        <authorList>
            <person name="Spang A."/>
            <person name="Saw J.H."/>
            <person name="Jorgensen S.L."/>
            <person name="Zaremba-Niedzwiedzka K."/>
            <person name="Martijn J."/>
            <person name="Lind A.E."/>
            <person name="van Eijk R."/>
            <person name="Schleper C."/>
            <person name="Guy L."/>
            <person name="Ettema T.J."/>
        </authorList>
    </citation>
    <scope>NUCLEOTIDE SEQUENCE</scope>
</reference>
<protein>
    <submittedName>
        <fullName evidence="1">Uncharacterized protein</fullName>
    </submittedName>
</protein>
<sequence>DGTIISLIDITCVRLMPEEFRDDSGEIDVNTWELLVYTSKGVYTIFSAEGYDNPSEYFYSMDAVKGRNYQIAHQKYKKLSGAVEEEKEGLEFITL</sequence>
<feature type="non-terminal residue" evidence="1">
    <location>
        <position position="1"/>
    </location>
</feature>
<dbReference type="EMBL" id="LAZR01049844">
    <property type="protein sequence ID" value="KKK88693.1"/>
    <property type="molecule type" value="Genomic_DNA"/>
</dbReference>